<reference evidence="2 3" key="2">
    <citation type="submission" date="2018-06" db="EMBL/GenBank/DDBJ databases">
        <title>Metagenomic assembly of (sub)arctic Cyanobacteria and their associated microbiome from non-axenic cultures.</title>
        <authorList>
            <person name="Baurain D."/>
        </authorList>
    </citation>
    <scope>NUCLEOTIDE SEQUENCE [LARGE SCALE GENOMIC DNA]</scope>
    <source>
        <strain evidence="2">ULC066bin1</strain>
    </source>
</reference>
<sequence>MVYTPLIGFTLFVILFLGVAFMLSYFWWADRYKTPEVIAAEVMQFSEQFTNALSVFAVGMLAFGIMLIFLNFSAKVAG</sequence>
<evidence type="ECO:0000313" key="2">
    <source>
        <dbReference type="EMBL" id="PZO43709.1"/>
    </source>
</evidence>
<dbReference type="Proteomes" id="UP000249467">
    <property type="component" value="Unassembled WGS sequence"/>
</dbReference>
<dbReference type="AlphaFoldDB" id="A0A2W4WPD2"/>
<accession>A0A2W4WPD2</accession>
<organism evidence="2 3">
    <name type="scientific">Pseudanabaena frigida</name>
    <dbReference type="NCBI Taxonomy" id="945775"/>
    <lineage>
        <taxon>Bacteria</taxon>
        <taxon>Bacillati</taxon>
        <taxon>Cyanobacteriota</taxon>
        <taxon>Cyanophyceae</taxon>
        <taxon>Pseudanabaenales</taxon>
        <taxon>Pseudanabaenaceae</taxon>
        <taxon>Pseudanabaena</taxon>
    </lineage>
</organism>
<gene>
    <name evidence="2" type="ORF">DCF19_03510</name>
</gene>
<protein>
    <submittedName>
        <fullName evidence="2">Uncharacterized protein</fullName>
    </submittedName>
</protein>
<comment type="caution">
    <text evidence="2">The sequence shown here is derived from an EMBL/GenBank/DDBJ whole genome shotgun (WGS) entry which is preliminary data.</text>
</comment>
<dbReference type="EMBL" id="QBML01000004">
    <property type="protein sequence ID" value="PZO43709.1"/>
    <property type="molecule type" value="Genomic_DNA"/>
</dbReference>
<feature type="transmembrane region" description="Helical" evidence="1">
    <location>
        <begin position="6"/>
        <end position="28"/>
    </location>
</feature>
<proteinExistence type="predicted"/>
<keyword evidence="1" id="KW-0812">Transmembrane</keyword>
<keyword evidence="1" id="KW-1133">Transmembrane helix</keyword>
<evidence type="ECO:0000256" key="1">
    <source>
        <dbReference type="SAM" id="Phobius"/>
    </source>
</evidence>
<name>A0A2W4WPD2_9CYAN</name>
<feature type="transmembrane region" description="Helical" evidence="1">
    <location>
        <begin position="49"/>
        <end position="72"/>
    </location>
</feature>
<keyword evidence="1" id="KW-0472">Membrane</keyword>
<reference evidence="2 3" key="1">
    <citation type="submission" date="2018-04" db="EMBL/GenBank/DDBJ databases">
        <authorList>
            <person name="Go L.Y."/>
            <person name="Mitchell J.A."/>
        </authorList>
    </citation>
    <scope>NUCLEOTIDE SEQUENCE [LARGE SCALE GENOMIC DNA]</scope>
    <source>
        <strain evidence="2">ULC066bin1</strain>
    </source>
</reference>
<evidence type="ECO:0000313" key="3">
    <source>
        <dbReference type="Proteomes" id="UP000249467"/>
    </source>
</evidence>